<protein>
    <submittedName>
        <fullName evidence="3 5">Uncharacterized protein</fullName>
    </submittedName>
</protein>
<evidence type="ECO:0000313" key="3">
    <source>
        <dbReference type="EMBL" id="VDO96362.1"/>
    </source>
</evidence>
<evidence type="ECO:0000256" key="1">
    <source>
        <dbReference type="SAM" id="MobiDB-lite"/>
    </source>
</evidence>
<keyword evidence="2" id="KW-0472">Membrane</keyword>
<reference evidence="3 4" key="2">
    <citation type="submission" date="2018-11" db="EMBL/GenBank/DDBJ databases">
        <authorList>
            <consortium name="Pathogen Informatics"/>
        </authorList>
    </citation>
    <scope>NUCLEOTIDE SEQUENCE [LARGE SCALE GENOMIC DNA]</scope>
</reference>
<feature type="region of interest" description="Disordered" evidence="1">
    <location>
        <begin position="105"/>
        <end position="147"/>
    </location>
</feature>
<accession>A0A183IEL9</accession>
<evidence type="ECO:0000313" key="5">
    <source>
        <dbReference type="WBParaSite" id="SBAD_0000216301-mRNA-1"/>
    </source>
</evidence>
<keyword evidence="2" id="KW-0812">Transmembrane</keyword>
<evidence type="ECO:0000256" key="2">
    <source>
        <dbReference type="SAM" id="Phobius"/>
    </source>
</evidence>
<reference evidence="5" key="1">
    <citation type="submission" date="2016-06" db="UniProtKB">
        <authorList>
            <consortium name="WormBaseParasite"/>
        </authorList>
    </citation>
    <scope>IDENTIFICATION</scope>
</reference>
<dbReference type="WBParaSite" id="SBAD_0000216301-mRNA-1">
    <property type="protein sequence ID" value="SBAD_0000216301-mRNA-1"/>
    <property type="gene ID" value="SBAD_0000216301"/>
</dbReference>
<keyword evidence="4" id="KW-1185">Reference proteome</keyword>
<organism evidence="5">
    <name type="scientific">Soboliphyme baturini</name>
    <dbReference type="NCBI Taxonomy" id="241478"/>
    <lineage>
        <taxon>Eukaryota</taxon>
        <taxon>Metazoa</taxon>
        <taxon>Ecdysozoa</taxon>
        <taxon>Nematoda</taxon>
        <taxon>Enoplea</taxon>
        <taxon>Dorylaimia</taxon>
        <taxon>Dioctophymatida</taxon>
        <taxon>Dioctophymatoidea</taxon>
        <taxon>Soboliphymatidae</taxon>
        <taxon>Soboliphyme</taxon>
    </lineage>
</organism>
<feature type="transmembrane region" description="Helical" evidence="2">
    <location>
        <begin position="16"/>
        <end position="36"/>
    </location>
</feature>
<dbReference type="Proteomes" id="UP000270296">
    <property type="component" value="Unassembled WGS sequence"/>
</dbReference>
<proteinExistence type="predicted"/>
<keyword evidence="2" id="KW-1133">Transmembrane helix</keyword>
<name>A0A183IEL9_9BILA</name>
<gene>
    <name evidence="3" type="ORF">SBAD_LOCUS2063</name>
</gene>
<evidence type="ECO:0000313" key="4">
    <source>
        <dbReference type="Proteomes" id="UP000270296"/>
    </source>
</evidence>
<dbReference type="EMBL" id="UZAM01007066">
    <property type="protein sequence ID" value="VDO96362.1"/>
    <property type="molecule type" value="Genomic_DNA"/>
</dbReference>
<sequence>MSTSLEGLIGTVVGDFTLAIFLVMAAIVVSVAILVIEKGNCRSRITTHLINCAIDEFLYKFISAHCLRRRRHRGRIRRPLLVVLASSSSSSSLLCPADQQKSIPIRLHPSEPGPVHPFSQGRRPGHESQAGHDSLPPPAYNDVSSSPPAAIPLAKAKAAAGETENTRYLLELLKYRSAVVIPEYCGGELCRRSSVDHPVPSPDCCVGNGDGRSSFGRDSRGAAWPIKTL</sequence>
<dbReference type="AlphaFoldDB" id="A0A183IEL9"/>